<dbReference type="InterPro" id="IPR050109">
    <property type="entry name" value="HTH-type_TetR-like_transc_reg"/>
</dbReference>
<evidence type="ECO:0000313" key="5">
    <source>
        <dbReference type="Proteomes" id="UP000703038"/>
    </source>
</evidence>
<dbReference type="PANTHER" id="PTHR30328">
    <property type="entry name" value="TRANSCRIPTIONAL REPRESSOR"/>
    <property type="match status" value="1"/>
</dbReference>
<proteinExistence type="predicted"/>
<keyword evidence="1 2" id="KW-0238">DNA-binding</keyword>
<dbReference type="PRINTS" id="PR00455">
    <property type="entry name" value="HTHTETR"/>
</dbReference>
<dbReference type="RefSeq" id="WP_204866073.1">
    <property type="nucleotide sequence ID" value="NZ_JAFBBK010000001.1"/>
</dbReference>
<dbReference type="EMBL" id="JAFBBK010000001">
    <property type="protein sequence ID" value="MBM7413438.1"/>
    <property type="molecule type" value="Genomic_DNA"/>
</dbReference>
<sequence>MGDAAETRRRILRAATAEFAEHGIAGARVDRIAANAAINKSQIYAYFGSKQALFDAVFDNRVDVDMADIPLDADDLPGYVAALYDMYLGDPELVRLVTWARLERTPIGPLFAHREDASRTELDAIRDAQKRGVLVDDVTAEDLWSMLVSLAATWAQSAIVHTAHSGESASDHDRRRAALAATAERAFRAI</sequence>
<organism evidence="4 5">
    <name type="scientific">Rhodococcoides corynebacterioides</name>
    <dbReference type="NCBI Taxonomy" id="53972"/>
    <lineage>
        <taxon>Bacteria</taxon>
        <taxon>Bacillati</taxon>
        <taxon>Actinomycetota</taxon>
        <taxon>Actinomycetes</taxon>
        <taxon>Mycobacteriales</taxon>
        <taxon>Nocardiaceae</taxon>
        <taxon>Rhodococcoides</taxon>
    </lineage>
</organism>
<evidence type="ECO:0000313" key="4">
    <source>
        <dbReference type="EMBL" id="MBM7413438.1"/>
    </source>
</evidence>
<reference evidence="4 5" key="1">
    <citation type="submission" date="2021-01" db="EMBL/GenBank/DDBJ databases">
        <title>Genomics of switchgrass bacterial isolates.</title>
        <authorList>
            <person name="Shade A."/>
        </authorList>
    </citation>
    <scope>NUCLEOTIDE SEQUENCE [LARGE SCALE GENOMIC DNA]</scope>
    <source>
        <strain evidence="4 5">PvP111</strain>
    </source>
</reference>
<feature type="domain" description="HTH tetR-type" evidence="3">
    <location>
        <begin position="5"/>
        <end position="65"/>
    </location>
</feature>
<dbReference type="SUPFAM" id="SSF48498">
    <property type="entry name" value="Tetracyclin repressor-like, C-terminal domain"/>
    <property type="match status" value="1"/>
</dbReference>
<dbReference type="InterPro" id="IPR001647">
    <property type="entry name" value="HTH_TetR"/>
</dbReference>
<feature type="DNA-binding region" description="H-T-H motif" evidence="2">
    <location>
        <begin position="28"/>
        <end position="47"/>
    </location>
</feature>
<keyword evidence="5" id="KW-1185">Reference proteome</keyword>
<dbReference type="Gene3D" id="1.10.357.10">
    <property type="entry name" value="Tetracycline Repressor, domain 2"/>
    <property type="match status" value="1"/>
</dbReference>
<comment type="caution">
    <text evidence="4">The sequence shown here is derived from an EMBL/GenBank/DDBJ whole genome shotgun (WGS) entry which is preliminary data.</text>
</comment>
<dbReference type="SUPFAM" id="SSF46689">
    <property type="entry name" value="Homeodomain-like"/>
    <property type="match status" value="1"/>
</dbReference>
<evidence type="ECO:0000256" key="2">
    <source>
        <dbReference type="PROSITE-ProRule" id="PRU00335"/>
    </source>
</evidence>
<evidence type="ECO:0000256" key="1">
    <source>
        <dbReference type="ARBA" id="ARBA00023125"/>
    </source>
</evidence>
<dbReference type="InterPro" id="IPR041467">
    <property type="entry name" value="Sco4008_C"/>
</dbReference>
<dbReference type="Pfam" id="PF00440">
    <property type="entry name" value="TetR_N"/>
    <property type="match status" value="1"/>
</dbReference>
<evidence type="ECO:0000259" key="3">
    <source>
        <dbReference type="PROSITE" id="PS50977"/>
    </source>
</evidence>
<dbReference type="PROSITE" id="PS50977">
    <property type="entry name" value="HTH_TETR_2"/>
    <property type="match status" value="1"/>
</dbReference>
<accession>A0ABS2KN90</accession>
<protein>
    <submittedName>
        <fullName evidence="4">AcrR family transcriptional regulator</fullName>
    </submittedName>
</protein>
<dbReference type="Pfam" id="PF17926">
    <property type="entry name" value="TetR_C_21"/>
    <property type="match status" value="1"/>
</dbReference>
<dbReference type="InterPro" id="IPR036271">
    <property type="entry name" value="Tet_transcr_reg_TetR-rel_C_sf"/>
</dbReference>
<gene>
    <name evidence="4" type="ORF">JOE42_000171</name>
</gene>
<dbReference type="PANTHER" id="PTHR30328:SF54">
    <property type="entry name" value="HTH-TYPE TRANSCRIPTIONAL REPRESSOR SCO4008"/>
    <property type="match status" value="1"/>
</dbReference>
<dbReference type="InterPro" id="IPR009057">
    <property type="entry name" value="Homeodomain-like_sf"/>
</dbReference>
<dbReference type="Proteomes" id="UP000703038">
    <property type="component" value="Unassembled WGS sequence"/>
</dbReference>
<name>A0ABS2KN90_9NOCA</name>